<sequence>MNLTTRWVQFVVTVLAVPAVAGSSPAGGIHLCDEHESTNVTNTKVASESARRGLPGPARAPQGLPGPARARQTPSAAARGYASLTIRNKRVGVSGSESEREKEKYQMECLEQFVKHCKEQIKLKQQRRETKRGAKETARDRDRSRRGAAPVPISYSYTQP</sequence>
<keyword evidence="2" id="KW-0732">Signal</keyword>
<accession>A0A8J9YDS2</accession>
<proteinExistence type="predicted"/>
<keyword evidence="4" id="KW-1185">Reference proteome</keyword>
<evidence type="ECO:0000313" key="4">
    <source>
        <dbReference type="Proteomes" id="UP000838878"/>
    </source>
</evidence>
<feature type="signal peptide" evidence="2">
    <location>
        <begin position="1"/>
        <end position="22"/>
    </location>
</feature>
<feature type="region of interest" description="Disordered" evidence="1">
    <location>
        <begin position="123"/>
        <end position="160"/>
    </location>
</feature>
<feature type="non-terminal residue" evidence="3">
    <location>
        <position position="160"/>
    </location>
</feature>
<feature type="compositionally biased region" description="Basic and acidic residues" evidence="1">
    <location>
        <begin position="123"/>
        <end position="145"/>
    </location>
</feature>
<protein>
    <submittedName>
        <fullName evidence="3">Uncharacterized protein</fullName>
    </submittedName>
</protein>
<evidence type="ECO:0000256" key="2">
    <source>
        <dbReference type="SAM" id="SignalP"/>
    </source>
</evidence>
<reference evidence="3" key="1">
    <citation type="submission" date="2021-12" db="EMBL/GenBank/DDBJ databases">
        <authorList>
            <person name="Martin H S."/>
        </authorList>
    </citation>
    <scope>NUCLEOTIDE SEQUENCE</scope>
</reference>
<name>A0A8J9YDS2_9NEOP</name>
<organism evidence="3 4">
    <name type="scientific">Brenthis ino</name>
    <name type="common">lesser marbled fritillary</name>
    <dbReference type="NCBI Taxonomy" id="405034"/>
    <lineage>
        <taxon>Eukaryota</taxon>
        <taxon>Metazoa</taxon>
        <taxon>Ecdysozoa</taxon>
        <taxon>Arthropoda</taxon>
        <taxon>Hexapoda</taxon>
        <taxon>Insecta</taxon>
        <taxon>Pterygota</taxon>
        <taxon>Neoptera</taxon>
        <taxon>Endopterygota</taxon>
        <taxon>Lepidoptera</taxon>
        <taxon>Glossata</taxon>
        <taxon>Ditrysia</taxon>
        <taxon>Papilionoidea</taxon>
        <taxon>Nymphalidae</taxon>
        <taxon>Heliconiinae</taxon>
        <taxon>Argynnini</taxon>
        <taxon>Brenthis</taxon>
    </lineage>
</organism>
<dbReference type="AlphaFoldDB" id="A0A8J9YDS2"/>
<feature type="chain" id="PRO_5035473280" evidence="2">
    <location>
        <begin position="23"/>
        <end position="160"/>
    </location>
</feature>
<evidence type="ECO:0000313" key="3">
    <source>
        <dbReference type="EMBL" id="CAH0728679.1"/>
    </source>
</evidence>
<feature type="region of interest" description="Disordered" evidence="1">
    <location>
        <begin position="46"/>
        <end position="82"/>
    </location>
</feature>
<gene>
    <name evidence="3" type="ORF">BINO364_LOCUS13869</name>
</gene>
<evidence type="ECO:0000256" key="1">
    <source>
        <dbReference type="SAM" id="MobiDB-lite"/>
    </source>
</evidence>
<dbReference type="Proteomes" id="UP000838878">
    <property type="component" value="Chromosome 7"/>
</dbReference>
<dbReference type="EMBL" id="OV170227">
    <property type="protein sequence ID" value="CAH0728679.1"/>
    <property type="molecule type" value="Genomic_DNA"/>
</dbReference>